<dbReference type="PANTHER" id="PTHR30419">
    <property type="entry name" value="HTH-TYPE TRANSCRIPTIONAL REGULATOR YBHD"/>
    <property type="match status" value="1"/>
</dbReference>
<feature type="domain" description="HTH lysR-type" evidence="5">
    <location>
        <begin position="13"/>
        <end position="70"/>
    </location>
</feature>
<keyword evidence="7" id="KW-1185">Reference proteome</keyword>
<comment type="caution">
    <text evidence="6">The sequence shown here is derived from an EMBL/GenBank/DDBJ whole genome shotgun (WGS) entry which is preliminary data.</text>
</comment>
<evidence type="ECO:0000313" key="7">
    <source>
        <dbReference type="Proteomes" id="UP000298347"/>
    </source>
</evidence>
<dbReference type="CDD" id="cd05466">
    <property type="entry name" value="PBP2_LTTR_substrate"/>
    <property type="match status" value="1"/>
</dbReference>
<dbReference type="AlphaFoldDB" id="A0A4Z0GR24"/>
<dbReference type="EMBL" id="SRJD01000005">
    <property type="protein sequence ID" value="TGA98987.1"/>
    <property type="molecule type" value="Genomic_DNA"/>
</dbReference>
<keyword evidence="4" id="KW-0804">Transcription</keyword>
<dbReference type="GO" id="GO:0003677">
    <property type="term" value="F:DNA binding"/>
    <property type="evidence" value="ECO:0007669"/>
    <property type="project" value="UniProtKB-KW"/>
</dbReference>
<dbReference type="GO" id="GO:0005829">
    <property type="term" value="C:cytosol"/>
    <property type="evidence" value="ECO:0007669"/>
    <property type="project" value="TreeGrafter"/>
</dbReference>
<protein>
    <submittedName>
        <fullName evidence="6">LysR family transcriptional regulator</fullName>
    </submittedName>
</protein>
<evidence type="ECO:0000259" key="5">
    <source>
        <dbReference type="PROSITE" id="PS50931"/>
    </source>
</evidence>
<evidence type="ECO:0000256" key="4">
    <source>
        <dbReference type="ARBA" id="ARBA00023163"/>
    </source>
</evidence>
<dbReference type="SUPFAM" id="SSF53850">
    <property type="entry name" value="Periplasmic binding protein-like II"/>
    <property type="match status" value="1"/>
</dbReference>
<sequence length="315" mass="35997">MIHTLFLLGEIYLEIRHLKYFVSVYQTLHFSRAAEKLGISQPTLSQQIRILEDEIGSRLFDRVGKKIYPTQAGELLYQTSSRIFNELSGFESKLKKLQGSSEGTLRLGFSCNELITRVLIQYNHLHPGIVIQANIKSTKETIEDIEENKKEIGVVRSSYHLPDLTSIPLYTEHFSLIATKDILKDLQKKKVLSICDLVKLPLALYPSNFLVREMINDEAEKQGFTIDPKFEFSTMNSLIKFAESGVAATILPEPFVREINSDCVTCLPFATEELSQLVQIVYLKGRQLSKAAELFVDLLKEQYREKAESEMVFNH</sequence>
<dbReference type="PROSITE" id="PS50931">
    <property type="entry name" value="HTH_LYSR"/>
    <property type="match status" value="1"/>
</dbReference>
<dbReference type="FunFam" id="1.10.10.10:FF:000001">
    <property type="entry name" value="LysR family transcriptional regulator"/>
    <property type="match status" value="1"/>
</dbReference>
<dbReference type="Proteomes" id="UP000298347">
    <property type="component" value="Unassembled WGS sequence"/>
</dbReference>
<keyword evidence="3" id="KW-0238">DNA-binding</keyword>
<dbReference type="InterPro" id="IPR036390">
    <property type="entry name" value="WH_DNA-bd_sf"/>
</dbReference>
<accession>A0A4Z0GR24</accession>
<dbReference type="Pfam" id="PF03466">
    <property type="entry name" value="LysR_substrate"/>
    <property type="match status" value="1"/>
</dbReference>
<evidence type="ECO:0000256" key="2">
    <source>
        <dbReference type="ARBA" id="ARBA00023015"/>
    </source>
</evidence>
<proteinExistence type="inferred from homology"/>
<dbReference type="SUPFAM" id="SSF46785">
    <property type="entry name" value="Winged helix' DNA-binding domain"/>
    <property type="match status" value="1"/>
</dbReference>
<dbReference type="InterPro" id="IPR005119">
    <property type="entry name" value="LysR_subst-bd"/>
</dbReference>
<reference evidence="6 7" key="1">
    <citation type="journal article" date="2015" name="Int. J. Syst. Evol. Microbiol.">
        <title>Sporolactobacillus shoreae sp. nov. and Sporolactobacillus spathodeae sp. nov., two spore-forming lactic acid bacteria isolated from tree barks in Thailand.</title>
        <authorList>
            <person name="Thamacharoensuk T."/>
            <person name="Kitahara M."/>
            <person name="Ohkuma M."/>
            <person name="Thongchul N."/>
            <person name="Tanasupawat S."/>
        </authorList>
    </citation>
    <scope>NUCLEOTIDE SEQUENCE [LARGE SCALE GENOMIC DNA]</scope>
    <source>
        <strain evidence="6 7">BK92</strain>
    </source>
</reference>
<dbReference type="InterPro" id="IPR050950">
    <property type="entry name" value="HTH-type_LysR_regulators"/>
</dbReference>
<dbReference type="PRINTS" id="PR00039">
    <property type="entry name" value="HTHLYSR"/>
</dbReference>
<name>A0A4Z0GR24_9BACL</name>
<dbReference type="OrthoDB" id="9803735at2"/>
<dbReference type="GO" id="GO:0003700">
    <property type="term" value="F:DNA-binding transcription factor activity"/>
    <property type="evidence" value="ECO:0007669"/>
    <property type="project" value="InterPro"/>
</dbReference>
<evidence type="ECO:0000256" key="1">
    <source>
        <dbReference type="ARBA" id="ARBA00009437"/>
    </source>
</evidence>
<dbReference type="InterPro" id="IPR036388">
    <property type="entry name" value="WH-like_DNA-bd_sf"/>
</dbReference>
<organism evidence="6 7">
    <name type="scientific">Sporolactobacillus shoreae</name>
    <dbReference type="NCBI Taxonomy" id="1465501"/>
    <lineage>
        <taxon>Bacteria</taxon>
        <taxon>Bacillati</taxon>
        <taxon>Bacillota</taxon>
        <taxon>Bacilli</taxon>
        <taxon>Bacillales</taxon>
        <taxon>Sporolactobacillaceae</taxon>
        <taxon>Sporolactobacillus</taxon>
    </lineage>
</organism>
<comment type="similarity">
    <text evidence="1">Belongs to the LysR transcriptional regulatory family.</text>
</comment>
<dbReference type="Gene3D" id="3.40.190.290">
    <property type="match status" value="1"/>
</dbReference>
<dbReference type="Gene3D" id="1.10.10.10">
    <property type="entry name" value="Winged helix-like DNA-binding domain superfamily/Winged helix DNA-binding domain"/>
    <property type="match status" value="1"/>
</dbReference>
<dbReference type="InterPro" id="IPR000847">
    <property type="entry name" value="LysR_HTH_N"/>
</dbReference>
<gene>
    <name evidence="6" type="ORF">E4665_06610</name>
</gene>
<keyword evidence="2" id="KW-0805">Transcription regulation</keyword>
<dbReference type="Pfam" id="PF00126">
    <property type="entry name" value="HTH_1"/>
    <property type="match status" value="1"/>
</dbReference>
<evidence type="ECO:0000256" key="3">
    <source>
        <dbReference type="ARBA" id="ARBA00023125"/>
    </source>
</evidence>
<evidence type="ECO:0000313" key="6">
    <source>
        <dbReference type="EMBL" id="TGA98987.1"/>
    </source>
</evidence>